<dbReference type="InterPro" id="IPR023210">
    <property type="entry name" value="NADP_OxRdtase_dom"/>
</dbReference>
<evidence type="ECO:0000259" key="7">
    <source>
        <dbReference type="Pfam" id="PF00248"/>
    </source>
</evidence>
<evidence type="ECO:0000313" key="8">
    <source>
        <dbReference type="EMBL" id="KAJ7209682.1"/>
    </source>
</evidence>
<dbReference type="Proteomes" id="UP001219525">
    <property type="component" value="Unassembled WGS sequence"/>
</dbReference>
<feature type="site" description="Lowers pKa of active site Tyr" evidence="6">
    <location>
        <position position="79"/>
    </location>
</feature>
<comment type="caution">
    <text evidence="8">The sequence shown here is derived from an EMBL/GenBank/DDBJ whole genome shotgun (WGS) entry which is preliminary data.</text>
</comment>
<evidence type="ECO:0000313" key="9">
    <source>
        <dbReference type="Proteomes" id="UP001219525"/>
    </source>
</evidence>
<dbReference type="InterPro" id="IPR020471">
    <property type="entry name" value="AKR"/>
</dbReference>
<feature type="active site" description="Proton donor" evidence="4">
    <location>
        <position position="54"/>
    </location>
</feature>
<feature type="binding site" evidence="5">
    <location>
        <position position="110"/>
    </location>
    <ligand>
        <name>substrate</name>
    </ligand>
</feature>
<comment type="similarity">
    <text evidence="1">Belongs to the aldo/keto reductase family.</text>
</comment>
<gene>
    <name evidence="8" type="ORF">GGX14DRAFT_631506</name>
</gene>
<keyword evidence="2" id="KW-0521">NADP</keyword>
<feature type="domain" description="NADP-dependent oxidoreductase" evidence="7">
    <location>
        <begin position="32"/>
        <end position="297"/>
    </location>
</feature>
<dbReference type="PROSITE" id="PS00798">
    <property type="entry name" value="ALDOKETO_REDUCTASE_1"/>
    <property type="match status" value="1"/>
</dbReference>
<dbReference type="GO" id="GO:0016616">
    <property type="term" value="F:oxidoreductase activity, acting on the CH-OH group of donors, NAD or NADP as acceptor"/>
    <property type="evidence" value="ECO:0007669"/>
    <property type="project" value="UniProtKB-ARBA"/>
</dbReference>
<keyword evidence="9" id="KW-1185">Reference proteome</keyword>
<dbReference type="PROSITE" id="PS00062">
    <property type="entry name" value="ALDOKETO_REDUCTASE_2"/>
    <property type="match status" value="1"/>
</dbReference>
<name>A0AAD6YEZ5_9AGAR</name>
<organism evidence="8 9">
    <name type="scientific">Mycena pura</name>
    <dbReference type="NCBI Taxonomy" id="153505"/>
    <lineage>
        <taxon>Eukaryota</taxon>
        <taxon>Fungi</taxon>
        <taxon>Dikarya</taxon>
        <taxon>Basidiomycota</taxon>
        <taxon>Agaricomycotina</taxon>
        <taxon>Agaricomycetes</taxon>
        <taxon>Agaricomycetidae</taxon>
        <taxon>Agaricales</taxon>
        <taxon>Marasmiineae</taxon>
        <taxon>Mycenaceae</taxon>
        <taxon>Mycena</taxon>
    </lineage>
</organism>
<proteinExistence type="inferred from homology"/>
<feature type="non-terminal residue" evidence="8">
    <location>
        <position position="1"/>
    </location>
</feature>
<dbReference type="PRINTS" id="PR00069">
    <property type="entry name" value="ALDKETRDTASE"/>
</dbReference>
<evidence type="ECO:0000256" key="6">
    <source>
        <dbReference type="PIRSR" id="PIRSR000097-3"/>
    </source>
</evidence>
<dbReference type="AlphaFoldDB" id="A0AAD6YEZ5"/>
<evidence type="ECO:0000256" key="2">
    <source>
        <dbReference type="ARBA" id="ARBA00022857"/>
    </source>
</evidence>
<evidence type="ECO:0000256" key="1">
    <source>
        <dbReference type="ARBA" id="ARBA00007905"/>
    </source>
</evidence>
<dbReference type="FunFam" id="3.20.20.100:FF:000002">
    <property type="entry name" value="2,5-diketo-D-gluconic acid reductase A"/>
    <property type="match status" value="1"/>
</dbReference>
<reference evidence="8" key="1">
    <citation type="submission" date="2023-03" db="EMBL/GenBank/DDBJ databases">
        <title>Massive genome expansion in bonnet fungi (Mycena s.s.) driven by repeated elements and novel gene families across ecological guilds.</title>
        <authorList>
            <consortium name="Lawrence Berkeley National Laboratory"/>
            <person name="Harder C.B."/>
            <person name="Miyauchi S."/>
            <person name="Viragh M."/>
            <person name="Kuo A."/>
            <person name="Thoen E."/>
            <person name="Andreopoulos B."/>
            <person name="Lu D."/>
            <person name="Skrede I."/>
            <person name="Drula E."/>
            <person name="Henrissat B."/>
            <person name="Morin E."/>
            <person name="Kohler A."/>
            <person name="Barry K."/>
            <person name="LaButti K."/>
            <person name="Morin E."/>
            <person name="Salamov A."/>
            <person name="Lipzen A."/>
            <person name="Mereny Z."/>
            <person name="Hegedus B."/>
            <person name="Baldrian P."/>
            <person name="Stursova M."/>
            <person name="Weitz H."/>
            <person name="Taylor A."/>
            <person name="Grigoriev I.V."/>
            <person name="Nagy L.G."/>
            <person name="Martin F."/>
            <person name="Kauserud H."/>
        </authorList>
    </citation>
    <scope>NUCLEOTIDE SEQUENCE</scope>
    <source>
        <strain evidence="8">9144</strain>
    </source>
</reference>
<sequence>MAHISFFTLNNGTKIPSVGMGCWMGVPGGGDRVYDMCLAALKCGYRHFDTATGYANEEIVGRAIRDSGIPRSEIYVTTKLANGDHHRVNEAFETSLGKLGLDYVDLYLMHWPQGINVLCNSGKNFFHLTCKVLSPEDNPTFIETWKGMEQLLQTGKVKTIGVSNFSIKNLERLLPHCSIIPATNQVELHPCHPQNDLKAYCEAKGILLTAYSPFGELKISSAPQKLIHLGRSTVFMENPVIKSLAEKNNASPAQIVLGWTVQRGTVAIPKSEDKARMIANITLIKLSTEDMAIIDTLHQAPGMHKSLLGFDDKKDGTVFGWTYEQLGWNMVVGGHV</sequence>
<evidence type="ECO:0000256" key="5">
    <source>
        <dbReference type="PIRSR" id="PIRSR000097-2"/>
    </source>
</evidence>
<dbReference type="Pfam" id="PF00248">
    <property type="entry name" value="Aldo_ket_red"/>
    <property type="match status" value="1"/>
</dbReference>
<dbReference type="PANTHER" id="PTHR43827">
    <property type="entry name" value="2,5-DIKETO-D-GLUCONIC ACID REDUCTASE"/>
    <property type="match status" value="1"/>
</dbReference>
<keyword evidence="3" id="KW-0560">Oxidoreductase</keyword>
<dbReference type="PIRSF" id="PIRSF000097">
    <property type="entry name" value="AKR"/>
    <property type="match status" value="1"/>
</dbReference>
<protein>
    <submittedName>
        <fullName evidence="8">Aldo/keto reductase</fullName>
    </submittedName>
</protein>
<evidence type="ECO:0000256" key="4">
    <source>
        <dbReference type="PIRSR" id="PIRSR000097-1"/>
    </source>
</evidence>
<evidence type="ECO:0000256" key="3">
    <source>
        <dbReference type="ARBA" id="ARBA00023002"/>
    </source>
</evidence>
<dbReference type="InterPro" id="IPR036812">
    <property type="entry name" value="NAD(P)_OxRdtase_dom_sf"/>
</dbReference>
<accession>A0AAD6YEZ5</accession>
<dbReference type="Gene3D" id="3.20.20.100">
    <property type="entry name" value="NADP-dependent oxidoreductase domain"/>
    <property type="match status" value="1"/>
</dbReference>
<dbReference type="SUPFAM" id="SSF51430">
    <property type="entry name" value="NAD(P)-linked oxidoreductase"/>
    <property type="match status" value="1"/>
</dbReference>
<dbReference type="InterPro" id="IPR018170">
    <property type="entry name" value="Aldo/ket_reductase_CS"/>
</dbReference>
<dbReference type="EMBL" id="JARJCW010000030">
    <property type="protein sequence ID" value="KAJ7209682.1"/>
    <property type="molecule type" value="Genomic_DNA"/>
</dbReference>
<dbReference type="PANTHER" id="PTHR43827:SF3">
    <property type="entry name" value="NADP-DEPENDENT OXIDOREDUCTASE DOMAIN-CONTAINING PROTEIN"/>
    <property type="match status" value="1"/>
</dbReference>